<organism evidence="3 4">
    <name type="scientific">Lachancea lanzarotensis</name>
    <dbReference type="NCBI Taxonomy" id="1245769"/>
    <lineage>
        <taxon>Eukaryota</taxon>
        <taxon>Fungi</taxon>
        <taxon>Dikarya</taxon>
        <taxon>Ascomycota</taxon>
        <taxon>Saccharomycotina</taxon>
        <taxon>Saccharomycetes</taxon>
        <taxon>Saccharomycetales</taxon>
        <taxon>Saccharomycetaceae</taxon>
        <taxon>Lachancea</taxon>
    </lineage>
</organism>
<evidence type="ECO:0000313" key="4">
    <source>
        <dbReference type="Proteomes" id="UP000054304"/>
    </source>
</evidence>
<feature type="transmembrane region" description="Helical" evidence="2">
    <location>
        <begin position="112"/>
        <end position="137"/>
    </location>
</feature>
<feature type="transmembrane region" description="Helical" evidence="2">
    <location>
        <begin position="143"/>
        <end position="169"/>
    </location>
</feature>
<dbReference type="OrthoDB" id="5419460at2759"/>
<dbReference type="PANTHER" id="PTHR36414:SF3">
    <property type="entry name" value="SUR7 FAMILY PROTEIN FMP45"/>
    <property type="match status" value="1"/>
</dbReference>
<gene>
    <name evidence="3" type="ORF">LALA0_S12e03268g</name>
</gene>
<dbReference type="InterPro" id="IPR009571">
    <property type="entry name" value="SUR7/Rim9-like_fungi"/>
</dbReference>
<feature type="compositionally biased region" description="Basic and acidic residues" evidence="1">
    <location>
        <begin position="245"/>
        <end position="255"/>
    </location>
</feature>
<evidence type="ECO:0000256" key="1">
    <source>
        <dbReference type="SAM" id="MobiDB-lite"/>
    </source>
</evidence>
<dbReference type="RefSeq" id="XP_022630833.1">
    <property type="nucleotide sequence ID" value="XM_022775046.1"/>
</dbReference>
<keyword evidence="2" id="KW-0472">Membrane</keyword>
<feature type="compositionally biased region" description="Low complexity" evidence="1">
    <location>
        <begin position="277"/>
        <end position="288"/>
    </location>
</feature>
<dbReference type="GO" id="GO:0032185">
    <property type="term" value="P:septin cytoskeleton organization"/>
    <property type="evidence" value="ECO:0007669"/>
    <property type="project" value="TreeGrafter"/>
</dbReference>
<feature type="region of interest" description="Disordered" evidence="1">
    <location>
        <begin position="271"/>
        <end position="303"/>
    </location>
</feature>
<dbReference type="STRING" id="1245769.A0A0C7MXB7"/>
<dbReference type="Pfam" id="PF06687">
    <property type="entry name" value="SUR7"/>
    <property type="match status" value="1"/>
</dbReference>
<keyword evidence="2" id="KW-0812">Transmembrane</keyword>
<evidence type="ECO:0000313" key="3">
    <source>
        <dbReference type="EMBL" id="CEP64628.1"/>
    </source>
</evidence>
<feature type="transmembrane region" description="Helical" evidence="2">
    <location>
        <begin position="6"/>
        <end position="27"/>
    </location>
</feature>
<dbReference type="GO" id="GO:0005886">
    <property type="term" value="C:plasma membrane"/>
    <property type="evidence" value="ECO:0007669"/>
    <property type="project" value="InterPro"/>
</dbReference>
<dbReference type="GO" id="GO:0030866">
    <property type="term" value="P:cortical actin cytoskeleton organization"/>
    <property type="evidence" value="ECO:0007669"/>
    <property type="project" value="TreeGrafter"/>
</dbReference>
<sequence length="303" mass="33684">MRLKQSVTIVFFTLLLGAGLLSFFVILSGARNSGVLKDFYWLEADTSGLGSAPGTTRWFNYDWCGLENGALQNCSGKKPASPFSPKDNFGASDSLPAPFANHRNTYYYLSRVAWAMLLVGLVYVVLAVIPVAVTIFSTSLVNAWLAVLALWLAWFFVTLAACLYTGCYVKGRNVFHDAQRSAKLGRKNFAFIWTSVALLLVCAIWSSIVASFFSARRLSHSRQRRHYDTLEPGFSDDTYGNGDKTTMETRDDRGASRGSGNVKFWKMRVKHDTNGNQRQVPQQQQQPVAATEYDSEGVPVIRA</sequence>
<accession>A0A0C7MXB7</accession>
<reference evidence="3 4" key="1">
    <citation type="submission" date="2014-12" db="EMBL/GenBank/DDBJ databases">
        <authorList>
            <person name="Neuveglise Cecile"/>
        </authorList>
    </citation>
    <scope>NUCLEOTIDE SEQUENCE [LARGE SCALE GENOMIC DNA]</scope>
    <source>
        <strain evidence="3 4">CBS 12615</strain>
    </source>
</reference>
<name>A0A0C7MXB7_9SACH</name>
<feature type="transmembrane region" description="Helical" evidence="2">
    <location>
        <begin position="190"/>
        <end position="213"/>
    </location>
</feature>
<dbReference type="GeneID" id="34688188"/>
<proteinExistence type="predicted"/>
<dbReference type="EMBL" id="LN736371">
    <property type="protein sequence ID" value="CEP64628.1"/>
    <property type="molecule type" value="Genomic_DNA"/>
</dbReference>
<evidence type="ECO:0000256" key="2">
    <source>
        <dbReference type="SAM" id="Phobius"/>
    </source>
</evidence>
<keyword evidence="2" id="KW-1133">Transmembrane helix</keyword>
<dbReference type="AlphaFoldDB" id="A0A0C7MXB7"/>
<dbReference type="GO" id="GO:0031505">
    <property type="term" value="P:fungal-type cell wall organization"/>
    <property type="evidence" value="ECO:0007669"/>
    <property type="project" value="TreeGrafter"/>
</dbReference>
<keyword evidence="4" id="KW-1185">Reference proteome</keyword>
<dbReference type="PANTHER" id="PTHR36414">
    <property type="entry name" value="PROTEIN SUR7"/>
    <property type="match status" value="1"/>
</dbReference>
<dbReference type="GO" id="GO:0045121">
    <property type="term" value="C:membrane raft"/>
    <property type="evidence" value="ECO:0007669"/>
    <property type="project" value="TreeGrafter"/>
</dbReference>
<dbReference type="Proteomes" id="UP000054304">
    <property type="component" value="Unassembled WGS sequence"/>
</dbReference>
<protein>
    <submittedName>
        <fullName evidence="3">LALA0S12e03268g1_1</fullName>
    </submittedName>
</protein>
<dbReference type="GO" id="GO:0005938">
    <property type="term" value="C:cell cortex"/>
    <property type="evidence" value="ECO:0007669"/>
    <property type="project" value="TreeGrafter"/>
</dbReference>
<dbReference type="GO" id="GO:0006897">
    <property type="term" value="P:endocytosis"/>
    <property type="evidence" value="ECO:0007669"/>
    <property type="project" value="TreeGrafter"/>
</dbReference>
<feature type="region of interest" description="Disordered" evidence="1">
    <location>
        <begin position="231"/>
        <end position="259"/>
    </location>
</feature>
<dbReference type="HOGENOM" id="CLU_059603_1_0_1"/>